<evidence type="ECO:0000256" key="1">
    <source>
        <dbReference type="ARBA" id="ARBA00004141"/>
    </source>
</evidence>
<feature type="transmembrane region" description="Helical" evidence="7">
    <location>
        <begin position="567"/>
        <end position="590"/>
    </location>
</feature>
<keyword evidence="3 7" id="KW-0812">Transmembrane</keyword>
<feature type="transmembrane region" description="Helical" evidence="7">
    <location>
        <begin position="102"/>
        <end position="122"/>
    </location>
</feature>
<feature type="transmembrane region" description="Helical" evidence="7">
    <location>
        <begin position="27"/>
        <end position="44"/>
    </location>
</feature>
<dbReference type="InterPro" id="IPR031312">
    <property type="entry name" value="Na/sul_symport_CS"/>
</dbReference>
<dbReference type="EMBL" id="JACHXA010000002">
    <property type="protein sequence ID" value="MBB3064782.1"/>
    <property type="molecule type" value="Genomic_DNA"/>
</dbReference>
<accession>A0A839SQM6</accession>
<evidence type="ECO:0000313" key="10">
    <source>
        <dbReference type="Proteomes" id="UP000581135"/>
    </source>
</evidence>
<feature type="domain" description="RCK C-terminal" evidence="8">
    <location>
        <begin position="299"/>
        <end position="383"/>
    </location>
</feature>
<organism evidence="9 10">
    <name type="scientific">Limibacillus halophilus</name>
    <dbReference type="NCBI Taxonomy" id="1579333"/>
    <lineage>
        <taxon>Bacteria</taxon>
        <taxon>Pseudomonadati</taxon>
        <taxon>Pseudomonadota</taxon>
        <taxon>Alphaproteobacteria</taxon>
        <taxon>Rhodospirillales</taxon>
        <taxon>Rhodovibrionaceae</taxon>
        <taxon>Limibacillus</taxon>
    </lineage>
</organism>
<comment type="caution">
    <text evidence="9">The sequence shown here is derived from an EMBL/GenBank/DDBJ whole genome shotgun (WGS) entry which is preliminary data.</text>
</comment>
<protein>
    <submittedName>
        <fullName evidence="9">Di/tricarboxylate transporter</fullName>
    </submittedName>
</protein>
<dbReference type="SUPFAM" id="SSF116726">
    <property type="entry name" value="TrkA C-terminal domain-like"/>
    <property type="match status" value="2"/>
</dbReference>
<dbReference type="CDD" id="cd01115">
    <property type="entry name" value="SLC13_permease"/>
    <property type="match status" value="1"/>
</dbReference>
<dbReference type="RefSeq" id="WP_183415577.1">
    <property type="nucleotide sequence ID" value="NZ_JACHXA010000002.1"/>
</dbReference>
<dbReference type="Gene3D" id="3.30.70.1450">
    <property type="entry name" value="Regulator of K+ conductance, C-terminal domain"/>
    <property type="match status" value="2"/>
</dbReference>
<evidence type="ECO:0000259" key="8">
    <source>
        <dbReference type="PROSITE" id="PS51202"/>
    </source>
</evidence>
<proteinExistence type="predicted"/>
<evidence type="ECO:0000256" key="2">
    <source>
        <dbReference type="ARBA" id="ARBA00022448"/>
    </source>
</evidence>
<comment type="subcellular location">
    <subcellularLocation>
        <location evidence="1">Membrane</location>
        <topology evidence="1">Multi-pass membrane protein</topology>
    </subcellularLocation>
</comment>
<feature type="transmembrane region" description="Helical" evidence="7">
    <location>
        <begin position="399"/>
        <end position="417"/>
    </location>
</feature>
<evidence type="ECO:0000313" key="9">
    <source>
        <dbReference type="EMBL" id="MBB3064782.1"/>
    </source>
</evidence>
<dbReference type="PANTHER" id="PTHR43652:SF2">
    <property type="entry name" value="BASIC AMINO ACID ANTIPORTER YFCC-RELATED"/>
    <property type="match status" value="1"/>
</dbReference>
<evidence type="ECO:0000256" key="6">
    <source>
        <dbReference type="ARBA" id="ARBA00023136"/>
    </source>
</evidence>
<dbReference type="Pfam" id="PF03600">
    <property type="entry name" value="CitMHS"/>
    <property type="match status" value="1"/>
</dbReference>
<feature type="transmembrane region" description="Helical" evidence="7">
    <location>
        <begin position="56"/>
        <end position="82"/>
    </location>
</feature>
<feature type="transmembrane region" description="Helical" evidence="7">
    <location>
        <begin position="423"/>
        <end position="440"/>
    </location>
</feature>
<keyword evidence="5 7" id="KW-1133">Transmembrane helix</keyword>
<dbReference type="GO" id="GO:0006813">
    <property type="term" value="P:potassium ion transport"/>
    <property type="evidence" value="ECO:0007669"/>
    <property type="project" value="InterPro"/>
</dbReference>
<sequence length="592" mass="62968">MTQQILLLGIIAATLLLFAWGRWRYDLVAVVALMASVTLGLVPGEDAFSGFGHPAVITVAAILVISHSLQNSGVVAGIGRILNPAGRYPVGQVFVLTGTTMLLSAFMNNVGALALMLPVAINAAHISGRPPSQLLMPISFGSLLGGTLTLIGTPPNIIIAAYRERETGVAFGLFDFSPVGLGIAGLGLLYIAFLGWRLLPGRENESAPAAERFEIEDYITEVRITEGSTLAGRRLVDLETMAQSDLAVVALERRKDRMLAPSPYLRLQVGDVLVLETDPATLKRTMESAGLELMGAPESTAKSLRSDRVGLVEVVVTPGSRFEGRTVRNLRLHTSYGLNLLGVSRRGERITDRLGQVRFHAGDVLLLQGEIEALSATFALLGVLPLAQRELPVRRPDGLAWRSLAVFAASIVLLLTGLLPPQVAFVLAVVALVLLGDITLREVYEAIDWPIVVLLGAMIPVGLAMETSGAAASITAPILALQDSAPIWLILMLLMAVTMLMTDIMNNAATAVLMAPIAITLASGLGVSADPLLMTVAVGASSTYLTPIGHQSNLLVMGPGGYRFSDYWRMGLLLDLLILVVSVPLILLVWPL</sequence>
<evidence type="ECO:0000256" key="4">
    <source>
        <dbReference type="ARBA" id="ARBA00022737"/>
    </source>
</evidence>
<gene>
    <name evidence="9" type="ORF">FHR98_001054</name>
</gene>
<dbReference type="GO" id="GO:0008324">
    <property type="term" value="F:monoatomic cation transmembrane transporter activity"/>
    <property type="evidence" value="ECO:0007669"/>
    <property type="project" value="InterPro"/>
</dbReference>
<evidence type="ECO:0000256" key="7">
    <source>
        <dbReference type="SAM" id="Phobius"/>
    </source>
</evidence>
<feature type="transmembrane region" description="Helical" evidence="7">
    <location>
        <begin position="179"/>
        <end position="199"/>
    </location>
</feature>
<feature type="transmembrane region" description="Helical" evidence="7">
    <location>
        <begin position="5"/>
        <end position="21"/>
    </location>
</feature>
<dbReference type="Pfam" id="PF02080">
    <property type="entry name" value="TrkA_C"/>
    <property type="match status" value="2"/>
</dbReference>
<dbReference type="Proteomes" id="UP000581135">
    <property type="component" value="Unassembled WGS sequence"/>
</dbReference>
<feature type="transmembrane region" description="Helical" evidence="7">
    <location>
        <begin position="485"/>
        <end position="502"/>
    </location>
</feature>
<keyword evidence="4" id="KW-0677">Repeat</keyword>
<evidence type="ECO:0000256" key="5">
    <source>
        <dbReference type="ARBA" id="ARBA00022989"/>
    </source>
</evidence>
<feature type="transmembrane region" description="Helical" evidence="7">
    <location>
        <begin position="447"/>
        <end position="465"/>
    </location>
</feature>
<keyword evidence="2" id="KW-0813">Transport</keyword>
<keyword evidence="10" id="KW-1185">Reference proteome</keyword>
<dbReference type="PROSITE" id="PS01271">
    <property type="entry name" value="NA_SULFATE"/>
    <property type="match status" value="1"/>
</dbReference>
<name>A0A839SQM6_9PROT</name>
<dbReference type="PROSITE" id="PS51202">
    <property type="entry name" value="RCK_C"/>
    <property type="match status" value="2"/>
</dbReference>
<evidence type="ECO:0000256" key="3">
    <source>
        <dbReference type="ARBA" id="ARBA00022692"/>
    </source>
</evidence>
<dbReference type="InterPro" id="IPR036721">
    <property type="entry name" value="RCK_C_sf"/>
</dbReference>
<dbReference type="PANTHER" id="PTHR43652">
    <property type="entry name" value="BASIC AMINO ACID ANTIPORTER YFCC-RELATED"/>
    <property type="match status" value="1"/>
</dbReference>
<dbReference type="InterPro" id="IPR006037">
    <property type="entry name" value="RCK_C"/>
</dbReference>
<feature type="transmembrane region" description="Helical" evidence="7">
    <location>
        <begin position="134"/>
        <end position="159"/>
    </location>
</feature>
<dbReference type="InterPro" id="IPR051679">
    <property type="entry name" value="DASS-Related_Transporters"/>
</dbReference>
<feature type="domain" description="RCK C-terminal" evidence="8">
    <location>
        <begin position="207"/>
        <end position="291"/>
    </location>
</feature>
<reference evidence="9 10" key="1">
    <citation type="submission" date="2020-08" db="EMBL/GenBank/DDBJ databases">
        <title>Genomic Encyclopedia of Type Strains, Phase III (KMG-III): the genomes of soil and plant-associated and newly described type strains.</title>
        <authorList>
            <person name="Whitman W."/>
        </authorList>
    </citation>
    <scope>NUCLEOTIDE SEQUENCE [LARGE SCALE GENOMIC DNA]</scope>
    <source>
        <strain evidence="9 10">CECT 8803</strain>
    </source>
</reference>
<dbReference type="GO" id="GO:0005886">
    <property type="term" value="C:plasma membrane"/>
    <property type="evidence" value="ECO:0007669"/>
    <property type="project" value="TreeGrafter"/>
</dbReference>
<keyword evidence="6 7" id="KW-0472">Membrane</keyword>
<dbReference type="AlphaFoldDB" id="A0A839SQM6"/>
<dbReference type="InterPro" id="IPR004680">
    <property type="entry name" value="Cit_transptr-like_dom"/>
</dbReference>
<feature type="transmembrane region" description="Helical" evidence="7">
    <location>
        <begin position="509"/>
        <end position="529"/>
    </location>
</feature>